<keyword evidence="2" id="KW-1185">Reference proteome</keyword>
<reference evidence="1" key="1">
    <citation type="submission" date="2023-10" db="EMBL/GenBank/DDBJ databases">
        <authorList>
            <person name="Rodriguez Cubillos JULIANA M."/>
            <person name="De Vega J."/>
        </authorList>
    </citation>
    <scope>NUCLEOTIDE SEQUENCE</scope>
</reference>
<evidence type="ECO:0000313" key="2">
    <source>
        <dbReference type="Proteomes" id="UP001177021"/>
    </source>
</evidence>
<protein>
    <submittedName>
        <fullName evidence="1">Uncharacterized protein</fullName>
    </submittedName>
</protein>
<proteinExistence type="predicted"/>
<sequence length="157" mass="17330">MILNVDGSSLGNPGISGFGGLIRNNDGMWIHGFAGNIGFSNILHAELLAIYYGLVMAWEFGITDLWCYSDSKVAIKLISESVNAWHHYAAILYNIKEYLARDWRIHIVHTFREGNACADYLAKFGAANPEAYSPIVDPPIGMNLLLLADACGTFFSR</sequence>
<organism evidence="1 2">
    <name type="scientific">Trifolium pratense</name>
    <name type="common">Red clover</name>
    <dbReference type="NCBI Taxonomy" id="57577"/>
    <lineage>
        <taxon>Eukaryota</taxon>
        <taxon>Viridiplantae</taxon>
        <taxon>Streptophyta</taxon>
        <taxon>Embryophyta</taxon>
        <taxon>Tracheophyta</taxon>
        <taxon>Spermatophyta</taxon>
        <taxon>Magnoliopsida</taxon>
        <taxon>eudicotyledons</taxon>
        <taxon>Gunneridae</taxon>
        <taxon>Pentapetalae</taxon>
        <taxon>rosids</taxon>
        <taxon>fabids</taxon>
        <taxon>Fabales</taxon>
        <taxon>Fabaceae</taxon>
        <taxon>Papilionoideae</taxon>
        <taxon>50 kb inversion clade</taxon>
        <taxon>NPAAA clade</taxon>
        <taxon>Hologalegina</taxon>
        <taxon>IRL clade</taxon>
        <taxon>Trifolieae</taxon>
        <taxon>Trifolium</taxon>
    </lineage>
</organism>
<evidence type="ECO:0000313" key="1">
    <source>
        <dbReference type="EMBL" id="CAJ2661748.1"/>
    </source>
</evidence>
<accession>A0ACB0KZC7</accession>
<dbReference type="EMBL" id="CASHSV030000409">
    <property type="protein sequence ID" value="CAJ2661748.1"/>
    <property type="molecule type" value="Genomic_DNA"/>
</dbReference>
<name>A0ACB0KZC7_TRIPR</name>
<comment type="caution">
    <text evidence="1">The sequence shown here is derived from an EMBL/GenBank/DDBJ whole genome shotgun (WGS) entry which is preliminary data.</text>
</comment>
<dbReference type="Proteomes" id="UP001177021">
    <property type="component" value="Unassembled WGS sequence"/>
</dbReference>
<gene>
    <name evidence="1" type="ORF">MILVUS5_LOCUS27414</name>
</gene>